<comment type="caution">
    <text evidence="2">The sequence shown here is derived from an EMBL/GenBank/DDBJ whole genome shotgun (WGS) entry which is preliminary data.</text>
</comment>
<dbReference type="Proteomes" id="UP000717328">
    <property type="component" value="Unassembled WGS sequence"/>
</dbReference>
<dbReference type="AlphaFoldDB" id="A0A9P7K3L8"/>
<dbReference type="InterPro" id="IPR024079">
    <property type="entry name" value="MetalloPept_cat_dom_sf"/>
</dbReference>
<organism evidence="2 3">
    <name type="scientific">Sphagnurus paluster</name>
    <dbReference type="NCBI Taxonomy" id="117069"/>
    <lineage>
        <taxon>Eukaryota</taxon>
        <taxon>Fungi</taxon>
        <taxon>Dikarya</taxon>
        <taxon>Basidiomycota</taxon>
        <taxon>Agaricomycotina</taxon>
        <taxon>Agaricomycetes</taxon>
        <taxon>Agaricomycetidae</taxon>
        <taxon>Agaricales</taxon>
        <taxon>Tricholomatineae</taxon>
        <taxon>Lyophyllaceae</taxon>
        <taxon>Sphagnurus</taxon>
    </lineage>
</organism>
<evidence type="ECO:0000313" key="3">
    <source>
        <dbReference type="Proteomes" id="UP000717328"/>
    </source>
</evidence>
<reference evidence="2" key="2">
    <citation type="submission" date="2021-10" db="EMBL/GenBank/DDBJ databases">
        <title>Phylogenomics reveals ancestral predisposition of the termite-cultivated fungus Termitomyces towards a domesticated lifestyle.</title>
        <authorList>
            <person name="Auxier B."/>
            <person name="Grum-Grzhimaylo A."/>
            <person name="Cardenas M.E."/>
            <person name="Lodge J.D."/>
            <person name="Laessoe T."/>
            <person name="Pedersen O."/>
            <person name="Smith M.E."/>
            <person name="Kuyper T.W."/>
            <person name="Franco-Molano E.A."/>
            <person name="Baroni T.J."/>
            <person name="Aanen D.K."/>
        </authorList>
    </citation>
    <scope>NUCLEOTIDE SEQUENCE</scope>
    <source>
        <strain evidence="2">D49</strain>
    </source>
</reference>
<dbReference type="InterPro" id="IPR006026">
    <property type="entry name" value="Peptidase_Metallo"/>
</dbReference>
<dbReference type="InterPro" id="IPR001506">
    <property type="entry name" value="Peptidase_M12A"/>
</dbReference>
<proteinExistence type="predicted"/>
<sequence>MGLNLHFDPWREGPCGLAPETEVVNDTSSVPQSNFAFQKERLWKNGCVSIDMTITYQFPSGGTENQKNAVRKTVVEWTHYANVQIKELTGDGVADIRIDFDHYHGSWSAVGTESGKIDAGRITMNLGWLADSPNVSDYDRGTILHEWGHALGMMHEHQSPVQGYKIRLTPIYVYVYYNYTQAWPRPLIKSQILDVYNVQELSNYSKFDTKSIMKYFMPPSLNNQDIGVEVNSKLSDMDKAYIMIYYPYRSPREDDSPEVKEWTLEKAFKTAGVPDNKIATFLKIADPEELRTQFNAWNIAERAKDSS</sequence>
<accession>A0A9P7K3L8</accession>
<keyword evidence="3" id="KW-1185">Reference proteome</keyword>
<dbReference type="SMART" id="SM00235">
    <property type="entry name" value="ZnMc"/>
    <property type="match status" value="1"/>
</dbReference>
<dbReference type="Gene3D" id="3.40.390.10">
    <property type="entry name" value="Collagenase (Catalytic Domain)"/>
    <property type="match status" value="1"/>
</dbReference>
<dbReference type="SUPFAM" id="SSF55486">
    <property type="entry name" value="Metalloproteases ('zincins'), catalytic domain"/>
    <property type="match status" value="1"/>
</dbReference>
<evidence type="ECO:0000259" key="1">
    <source>
        <dbReference type="SMART" id="SM00235"/>
    </source>
</evidence>
<feature type="domain" description="Peptidase metallopeptidase" evidence="1">
    <location>
        <begin position="39"/>
        <end position="181"/>
    </location>
</feature>
<dbReference type="GO" id="GO:0004222">
    <property type="term" value="F:metalloendopeptidase activity"/>
    <property type="evidence" value="ECO:0007669"/>
    <property type="project" value="InterPro"/>
</dbReference>
<dbReference type="GO" id="GO:0008270">
    <property type="term" value="F:zinc ion binding"/>
    <property type="evidence" value="ECO:0007669"/>
    <property type="project" value="InterPro"/>
</dbReference>
<name>A0A9P7K3L8_9AGAR</name>
<protein>
    <recommendedName>
        <fullName evidence="1">Peptidase metallopeptidase domain-containing protein</fullName>
    </recommendedName>
</protein>
<evidence type="ECO:0000313" key="2">
    <source>
        <dbReference type="EMBL" id="KAG5634021.1"/>
    </source>
</evidence>
<dbReference type="OrthoDB" id="5945790at2759"/>
<dbReference type="EMBL" id="JABCKI010006718">
    <property type="protein sequence ID" value="KAG5634021.1"/>
    <property type="molecule type" value="Genomic_DNA"/>
</dbReference>
<reference evidence="2" key="1">
    <citation type="submission" date="2021-02" db="EMBL/GenBank/DDBJ databases">
        <authorList>
            <person name="Nieuwenhuis M."/>
            <person name="Van De Peppel L.J.J."/>
        </authorList>
    </citation>
    <scope>NUCLEOTIDE SEQUENCE</scope>
    <source>
        <strain evidence="2">D49</strain>
    </source>
</reference>
<dbReference type="GO" id="GO:0006508">
    <property type="term" value="P:proteolysis"/>
    <property type="evidence" value="ECO:0007669"/>
    <property type="project" value="InterPro"/>
</dbReference>
<gene>
    <name evidence="2" type="ORF">H0H81_003858</name>
</gene>
<dbReference type="Pfam" id="PF01400">
    <property type="entry name" value="Astacin"/>
    <property type="match status" value="1"/>
</dbReference>